<dbReference type="PATRIC" id="fig|316.101.peg.891"/>
<dbReference type="GO" id="GO:0042952">
    <property type="term" value="P:beta-ketoadipate pathway"/>
    <property type="evidence" value="ECO:0007669"/>
    <property type="project" value="InterPro"/>
</dbReference>
<feature type="domain" description="AB hydrolase-1" evidence="1">
    <location>
        <begin position="22"/>
        <end position="247"/>
    </location>
</feature>
<accession>A0A0D9ANS4</accession>
<sequence length="262" mass="28515">MPSVKLADGELNYRLDGPVDAPVLVLSNSLGTTLEMWDAQVPAFSEHFRVLRYDTRGHGGSAATPGPYSIEQLGRDVLELVDALGTDRFAFCGLSMGGLIGQWLGINAGERLTRLVICNTGAKIGTDEVWNERIDTVLKGGEQAMRDMRDASIARWFTPTFAGREPVQTHRLTQMIANTSPAGYAANCAAVRDADYREQLGAIKIPTLIVCGRQDPVTTPEHGHFMQDRIAGAELVELEAAHLSCVEAGDDFTQRVLAFLRS</sequence>
<dbReference type="RefSeq" id="WP_045161879.1">
    <property type="nucleotide sequence ID" value="NZ_JYHV01000015.1"/>
</dbReference>
<dbReference type="Gene3D" id="3.40.50.1820">
    <property type="entry name" value="alpha/beta hydrolase"/>
    <property type="match status" value="1"/>
</dbReference>
<organism evidence="2 3">
    <name type="scientific">Stutzerimonas stutzeri</name>
    <name type="common">Pseudomonas stutzeri</name>
    <dbReference type="NCBI Taxonomy" id="316"/>
    <lineage>
        <taxon>Bacteria</taxon>
        <taxon>Pseudomonadati</taxon>
        <taxon>Pseudomonadota</taxon>
        <taxon>Gammaproteobacteria</taxon>
        <taxon>Pseudomonadales</taxon>
        <taxon>Pseudomonadaceae</taxon>
        <taxon>Stutzerimonas</taxon>
    </lineage>
</organism>
<dbReference type="InterPro" id="IPR026968">
    <property type="entry name" value="PcaD/CatD"/>
</dbReference>
<dbReference type="Pfam" id="PF00561">
    <property type="entry name" value="Abhydrolase_1"/>
    <property type="match status" value="1"/>
</dbReference>
<evidence type="ECO:0000313" key="3">
    <source>
        <dbReference type="Proteomes" id="UP000032487"/>
    </source>
</evidence>
<gene>
    <name evidence="2" type="ORF">UF78_09315</name>
</gene>
<dbReference type="NCBIfam" id="TIGR02427">
    <property type="entry name" value="protocat_pcaD"/>
    <property type="match status" value="1"/>
</dbReference>
<dbReference type="PRINTS" id="PR00111">
    <property type="entry name" value="ABHYDROLASE"/>
</dbReference>
<dbReference type="OrthoDB" id="9793083at2"/>
<reference evidence="2 3" key="1">
    <citation type="submission" date="2015-02" db="EMBL/GenBank/DDBJ databases">
        <title>Draft genome sequence of Pseudomonas stutzeri NT0128 isolated from wheat (Triticum turgidum) rhizosphere.</title>
        <authorList>
            <person name="Tovi N."/>
            <person name="Frenk S."/>
            <person name="Hadar Y."/>
            <person name="Minz D."/>
        </authorList>
    </citation>
    <scope>NUCLEOTIDE SEQUENCE [LARGE SCALE GENOMIC DNA]</scope>
    <source>
        <strain evidence="2 3">NT0128</strain>
    </source>
</reference>
<dbReference type="GO" id="GO:0047570">
    <property type="term" value="F:3-oxoadipate enol-lactonase activity"/>
    <property type="evidence" value="ECO:0007669"/>
    <property type="project" value="InterPro"/>
</dbReference>
<dbReference type="SUPFAM" id="SSF53474">
    <property type="entry name" value="alpha/beta-Hydrolases"/>
    <property type="match status" value="1"/>
</dbReference>
<dbReference type="EMBL" id="JYHV01000015">
    <property type="protein sequence ID" value="KJH82329.1"/>
    <property type="molecule type" value="Genomic_DNA"/>
</dbReference>
<dbReference type="AlphaFoldDB" id="A0A0D9ANS4"/>
<dbReference type="InterPro" id="IPR000073">
    <property type="entry name" value="AB_hydrolase_1"/>
</dbReference>
<dbReference type="PANTHER" id="PTHR43433:SF5">
    <property type="entry name" value="AB HYDROLASE-1 DOMAIN-CONTAINING PROTEIN"/>
    <property type="match status" value="1"/>
</dbReference>
<dbReference type="InterPro" id="IPR050471">
    <property type="entry name" value="AB_hydrolase"/>
</dbReference>
<dbReference type="InterPro" id="IPR029058">
    <property type="entry name" value="AB_hydrolase_fold"/>
</dbReference>
<dbReference type="Proteomes" id="UP000032487">
    <property type="component" value="Unassembled WGS sequence"/>
</dbReference>
<evidence type="ECO:0000259" key="1">
    <source>
        <dbReference type="Pfam" id="PF00561"/>
    </source>
</evidence>
<name>A0A0D9ANS4_STUST</name>
<comment type="caution">
    <text evidence="2">The sequence shown here is derived from an EMBL/GenBank/DDBJ whole genome shotgun (WGS) entry which is preliminary data.</text>
</comment>
<evidence type="ECO:0000313" key="2">
    <source>
        <dbReference type="EMBL" id="KJH82329.1"/>
    </source>
</evidence>
<dbReference type="PANTHER" id="PTHR43433">
    <property type="entry name" value="HYDROLASE, ALPHA/BETA FOLD FAMILY PROTEIN"/>
    <property type="match status" value="1"/>
</dbReference>
<proteinExistence type="predicted"/>
<protein>
    <submittedName>
        <fullName evidence="2">3-oxoadipate enol-lactonase</fullName>
    </submittedName>
</protein>